<dbReference type="Pfam" id="PF00724">
    <property type="entry name" value="Oxidored_FMN"/>
    <property type="match status" value="1"/>
</dbReference>
<dbReference type="FunCoup" id="D8Q5Q0">
    <property type="interactions" value="248"/>
</dbReference>
<organism evidence="3">
    <name type="scientific">Schizophyllum commune (strain H4-8 / FGSC 9210)</name>
    <name type="common">Split gill fungus</name>
    <dbReference type="NCBI Taxonomy" id="578458"/>
    <lineage>
        <taxon>Eukaryota</taxon>
        <taxon>Fungi</taxon>
        <taxon>Dikarya</taxon>
        <taxon>Basidiomycota</taxon>
        <taxon>Agaricomycotina</taxon>
        <taxon>Agaricomycetes</taxon>
        <taxon>Agaricomycetidae</taxon>
        <taxon>Agaricales</taxon>
        <taxon>Schizophyllaceae</taxon>
        <taxon>Schizophyllum</taxon>
    </lineage>
</organism>
<dbReference type="Gene3D" id="3.20.20.70">
    <property type="entry name" value="Aldolase class I"/>
    <property type="match status" value="1"/>
</dbReference>
<dbReference type="InterPro" id="IPR001155">
    <property type="entry name" value="OxRdtase_FMN_N"/>
</dbReference>
<protein>
    <recommendedName>
        <fullName evidence="1">NADH:flavin oxidoreductase/NADH oxidase N-terminal domain-containing protein</fullName>
    </recommendedName>
</protein>
<dbReference type="InterPro" id="IPR045247">
    <property type="entry name" value="Oye-like"/>
</dbReference>
<keyword evidence="3" id="KW-1185">Reference proteome</keyword>
<evidence type="ECO:0000259" key="1">
    <source>
        <dbReference type="Pfam" id="PF00724"/>
    </source>
</evidence>
<dbReference type="InterPro" id="IPR013785">
    <property type="entry name" value="Aldolase_TIM"/>
</dbReference>
<dbReference type="OMA" id="LTRCMAG"/>
<dbReference type="VEuPathDB" id="FungiDB:SCHCODRAFT_02678166"/>
<dbReference type="GO" id="GO:0010181">
    <property type="term" value="F:FMN binding"/>
    <property type="evidence" value="ECO:0007669"/>
    <property type="project" value="InterPro"/>
</dbReference>
<dbReference type="EMBL" id="GL377306">
    <property type="protein sequence ID" value="EFI97447.1"/>
    <property type="molecule type" value="Genomic_DNA"/>
</dbReference>
<dbReference type="CDD" id="cd02933">
    <property type="entry name" value="OYE_like_FMN"/>
    <property type="match status" value="1"/>
</dbReference>
<gene>
    <name evidence="2" type="ORF">SCHCODRAFT_55315</name>
</gene>
<dbReference type="AlphaFoldDB" id="D8Q5Q0"/>
<reference evidence="2 3" key="1">
    <citation type="journal article" date="2010" name="Nat. Biotechnol.">
        <title>Genome sequence of the model mushroom Schizophyllum commune.</title>
        <authorList>
            <person name="Ohm R.A."/>
            <person name="de Jong J.F."/>
            <person name="Lugones L.G."/>
            <person name="Aerts A."/>
            <person name="Kothe E."/>
            <person name="Stajich J.E."/>
            <person name="de Vries R.P."/>
            <person name="Record E."/>
            <person name="Levasseur A."/>
            <person name="Baker S.E."/>
            <person name="Bartholomew K.A."/>
            <person name="Coutinho P.M."/>
            <person name="Erdmann S."/>
            <person name="Fowler T.J."/>
            <person name="Gathman A.C."/>
            <person name="Lombard V."/>
            <person name="Henrissat B."/>
            <person name="Knabe N."/>
            <person name="Kuees U."/>
            <person name="Lilly W.W."/>
            <person name="Lindquist E."/>
            <person name="Lucas S."/>
            <person name="Magnuson J.K."/>
            <person name="Piumi F."/>
            <person name="Raudaskoski M."/>
            <person name="Salamov A."/>
            <person name="Schmutz J."/>
            <person name="Schwarze F.W.M.R."/>
            <person name="vanKuyk P.A."/>
            <person name="Horton J.S."/>
            <person name="Grigoriev I.V."/>
            <person name="Woesten H.A.B."/>
        </authorList>
    </citation>
    <scope>NUCLEOTIDE SEQUENCE [LARGE SCALE GENOMIC DNA]</scope>
    <source>
        <strain evidence="3">H4-8 / FGSC 9210</strain>
    </source>
</reference>
<dbReference type="GO" id="GO:0003959">
    <property type="term" value="F:NADPH dehydrogenase activity"/>
    <property type="evidence" value="ECO:0007669"/>
    <property type="project" value="TreeGrafter"/>
</dbReference>
<dbReference type="PANTHER" id="PTHR22893">
    <property type="entry name" value="NADH OXIDOREDUCTASE-RELATED"/>
    <property type="match status" value="1"/>
</dbReference>
<evidence type="ECO:0000313" key="3">
    <source>
        <dbReference type="Proteomes" id="UP000007431"/>
    </source>
</evidence>
<evidence type="ECO:0000313" key="2">
    <source>
        <dbReference type="EMBL" id="EFI97447.1"/>
    </source>
</evidence>
<feature type="domain" description="NADH:flavin oxidoreductase/NADH oxidase N-terminal" evidence="1">
    <location>
        <begin position="6"/>
        <end position="343"/>
    </location>
</feature>
<dbReference type="Proteomes" id="UP000007431">
    <property type="component" value="Unassembled WGS sequence"/>
</dbReference>
<dbReference type="PANTHER" id="PTHR22893:SF91">
    <property type="entry name" value="NADPH DEHYDROGENASE 2-RELATED"/>
    <property type="match status" value="1"/>
</dbReference>
<dbReference type="HOGENOM" id="CLU_012153_0_0_1"/>
<accession>D8Q5Q0</accession>
<dbReference type="SUPFAM" id="SSF51395">
    <property type="entry name" value="FMN-linked oxidoreductases"/>
    <property type="match status" value="1"/>
</dbReference>
<dbReference type="eggNOG" id="KOG0134">
    <property type="taxonomic scope" value="Eukaryota"/>
</dbReference>
<sequence length="373" mass="42066">MSSAFKLFQPVKVGDVTLEHRVVLAPLTRFRVSDRGHVPLPNVKGYYAQRASEPGTLLISEAVFVSPQAGGYQHVPGIWSDEQIKAWKEVADRVHAQGSFIYMQIWAVGRAAQAVQLKEEDPSFDYVSSSDVKLTGRDETPRPLTMPEIKQYAQWFATGARNAVERAGFDGVEIHGAHGYLIDQFFQDTANKRTDEYGGSVENRARFGLEVVDAVVKAVGPQKVGIRLSPWSAFQDMRMADPIPQFSYFVKELKSRHPEFAYIHVVEPRVHGPETVNEKDIEAREQNNFLREIWSPRPYISAGAYTRDLALKTAEEKGDLIAFGRYYISNPDLPRRLKEDIPLTPYNRATFYLKGDSSPTGYTDYPFADKATN</sequence>
<proteinExistence type="predicted"/>
<dbReference type="FunFam" id="3.20.20.70:FF:000138">
    <property type="entry name" value="NADPH dehydrogenase 1"/>
    <property type="match status" value="1"/>
</dbReference>
<name>D8Q5Q0_SCHCM</name>
<dbReference type="InParanoid" id="D8Q5Q0"/>